<dbReference type="AlphaFoldDB" id="A0A1F2PAV9"/>
<comment type="caution">
    <text evidence="1">The sequence shown here is derived from an EMBL/GenBank/DDBJ whole genome shotgun (WGS) entry which is preliminary data.</text>
</comment>
<name>A0A1F2PAV9_9EURY</name>
<evidence type="ECO:0000313" key="2">
    <source>
        <dbReference type="Proteomes" id="UP000186940"/>
    </source>
</evidence>
<sequence length="38" mass="4414">MDEPRFPTYIIFSPDPAGAEVVFNINESKIPEFCRRIN</sequence>
<proteinExistence type="predicted"/>
<reference evidence="1" key="1">
    <citation type="submission" date="2016-05" db="EMBL/GenBank/DDBJ databases">
        <title>Microbial consortia oxidize butane by reversing methanogenesis.</title>
        <authorList>
            <person name="Laso-Perez R."/>
            <person name="Richter M."/>
            <person name="Wegener G."/>
            <person name="Musat F."/>
        </authorList>
    </citation>
    <scope>NUCLEOTIDE SEQUENCE [LARGE SCALE GENOMIC DNA]</scope>
    <source>
        <strain evidence="1">BOX2</strain>
    </source>
</reference>
<keyword evidence="2" id="KW-1185">Reference proteome</keyword>
<accession>A0A1F2PAV9</accession>
<evidence type="ECO:0000313" key="1">
    <source>
        <dbReference type="EMBL" id="OFV68368.1"/>
    </source>
</evidence>
<protein>
    <submittedName>
        <fullName evidence="1">Uncharacterized protein</fullName>
    </submittedName>
</protein>
<dbReference type="Proteomes" id="UP000186940">
    <property type="component" value="Unassembled WGS sequence"/>
</dbReference>
<organism evidence="1 2">
    <name type="scientific">Candidatus Syntropharchaeum caldarium</name>
    <dbReference type="NCBI Taxonomy" id="1838285"/>
    <lineage>
        <taxon>Archaea</taxon>
        <taxon>Methanobacteriati</taxon>
        <taxon>Methanobacteriota</taxon>
        <taxon>Stenosarchaea group</taxon>
        <taxon>Methanomicrobia</taxon>
        <taxon>Methanosarcinales</taxon>
        <taxon>ANME-2 cluster</taxon>
        <taxon>Candidatus Syntropharchaeum</taxon>
    </lineage>
</organism>
<gene>
    <name evidence="1" type="ORF">SCAL_000044</name>
</gene>
<dbReference type="EMBL" id="LYOS01000001">
    <property type="protein sequence ID" value="OFV68368.1"/>
    <property type="molecule type" value="Genomic_DNA"/>
</dbReference>